<feature type="transmembrane region" description="Helical" evidence="10">
    <location>
        <begin position="265"/>
        <end position="286"/>
    </location>
</feature>
<comment type="similarity">
    <text evidence="9">Belongs to the G-protein coupled receptor 1 family.</text>
</comment>
<reference evidence="13" key="1">
    <citation type="submission" date="2025-08" db="UniProtKB">
        <authorList>
            <consortium name="RefSeq"/>
        </authorList>
    </citation>
    <scope>IDENTIFICATION</scope>
    <source>
        <tissue evidence="13">Tentacle</tissue>
    </source>
</reference>
<evidence type="ECO:0000256" key="2">
    <source>
        <dbReference type="ARBA" id="ARBA00022475"/>
    </source>
</evidence>
<dbReference type="PANTHER" id="PTHR24249:SF372">
    <property type="entry name" value="G-PROTEIN COUPLED RECEPTORS FAMILY 1 PROFILE DOMAIN-CONTAINING PROTEIN"/>
    <property type="match status" value="1"/>
</dbReference>
<gene>
    <name evidence="13" type="primary">LOC116292357</name>
</gene>
<evidence type="ECO:0000256" key="8">
    <source>
        <dbReference type="ARBA" id="ARBA00023224"/>
    </source>
</evidence>
<evidence type="ECO:0000313" key="12">
    <source>
        <dbReference type="Proteomes" id="UP000515163"/>
    </source>
</evidence>
<dbReference type="Proteomes" id="UP000515163">
    <property type="component" value="Unplaced"/>
</dbReference>
<evidence type="ECO:0000256" key="5">
    <source>
        <dbReference type="ARBA" id="ARBA00023040"/>
    </source>
</evidence>
<proteinExistence type="inferred from homology"/>
<evidence type="ECO:0000256" key="4">
    <source>
        <dbReference type="ARBA" id="ARBA00022989"/>
    </source>
</evidence>
<dbReference type="InterPro" id="IPR000276">
    <property type="entry name" value="GPCR_Rhodpsn"/>
</dbReference>
<comment type="subcellular location">
    <subcellularLocation>
        <location evidence="1">Cell membrane</location>
        <topology evidence="1">Multi-pass membrane protein</topology>
    </subcellularLocation>
</comment>
<evidence type="ECO:0000256" key="3">
    <source>
        <dbReference type="ARBA" id="ARBA00022692"/>
    </source>
</evidence>
<evidence type="ECO:0000256" key="1">
    <source>
        <dbReference type="ARBA" id="ARBA00004651"/>
    </source>
</evidence>
<dbReference type="RefSeq" id="XP_031555516.1">
    <property type="nucleotide sequence ID" value="XM_031699656.1"/>
</dbReference>
<dbReference type="GO" id="GO:0005886">
    <property type="term" value="C:plasma membrane"/>
    <property type="evidence" value="ECO:0007669"/>
    <property type="project" value="UniProtKB-SubCell"/>
</dbReference>
<dbReference type="PROSITE" id="PS50262">
    <property type="entry name" value="G_PROTEIN_RECEP_F1_2"/>
    <property type="match status" value="1"/>
</dbReference>
<keyword evidence="5 9" id="KW-0297">G-protein coupled receptor</keyword>
<feature type="transmembrane region" description="Helical" evidence="10">
    <location>
        <begin position="298"/>
        <end position="320"/>
    </location>
</feature>
<dbReference type="PRINTS" id="PR00237">
    <property type="entry name" value="GPCRRHODOPSN"/>
</dbReference>
<keyword evidence="2" id="KW-1003">Cell membrane</keyword>
<evidence type="ECO:0000256" key="10">
    <source>
        <dbReference type="SAM" id="Phobius"/>
    </source>
</evidence>
<name>A0A6P8HI25_ACTTE</name>
<dbReference type="Pfam" id="PF00001">
    <property type="entry name" value="7tm_1"/>
    <property type="match status" value="1"/>
</dbReference>
<feature type="transmembrane region" description="Helical" evidence="10">
    <location>
        <begin position="109"/>
        <end position="135"/>
    </location>
</feature>
<evidence type="ECO:0000256" key="7">
    <source>
        <dbReference type="ARBA" id="ARBA00023170"/>
    </source>
</evidence>
<dbReference type="InterPro" id="IPR050569">
    <property type="entry name" value="TAAR"/>
</dbReference>
<feature type="domain" description="G-protein coupled receptors family 1 profile" evidence="11">
    <location>
        <begin position="46"/>
        <end position="317"/>
    </location>
</feature>
<keyword evidence="3 9" id="KW-0812">Transmembrane</keyword>
<dbReference type="GeneID" id="116292357"/>
<dbReference type="Gene3D" id="1.20.1070.10">
    <property type="entry name" value="Rhodopsin 7-helix transmembrane proteins"/>
    <property type="match status" value="1"/>
</dbReference>
<evidence type="ECO:0000313" key="13">
    <source>
        <dbReference type="RefSeq" id="XP_031555516.1"/>
    </source>
</evidence>
<keyword evidence="12" id="KW-1185">Reference proteome</keyword>
<evidence type="ECO:0000259" key="11">
    <source>
        <dbReference type="PROSITE" id="PS50262"/>
    </source>
</evidence>
<feature type="transmembrane region" description="Helical" evidence="10">
    <location>
        <begin position="147"/>
        <end position="169"/>
    </location>
</feature>
<organism evidence="12 13">
    <name type="scientific">Actinia tenebrosa</name>
    <name type="common">Australian red waratah sea anemone</name>
    <dbReference type="NCBI Taxonomy" id="6105"/>
    <lineage>
        <taxon>Eukaryota</taxon>
        <taxon>Metazoa</taxon>
        <taxon>Cnidaria</taxon>
        <taxon>Anthozoa</taxon>
        <taxon>Hexacorallia</taxon>
        <taxon>Actiniaria</taxon>
        <taxon>Actiniidae</taxon>
        <taxon>Actinia</taxon>
    </lineage>
</organism>
<dbReference type="PROSITE" id="PS00237">
    <property type="entry name" value="G_PROTEIN_RECEP_F1_1"/>
    <property type="match status" value="1"/>
</dbReference>
<dbReference type="InterPro" id="IPR017452">
    <property type="entry name" value="GPCR_Rhodpsn_7TM"/>
</dbReference>
<dbReference type="SMART" id="SM01381">
    <property type="entry name" value="7TM_GPCR_Srsx"/>
    <property type="match status" value="1"/>
</dbReference>
<keyword evidence="4 10" id="KW-1133">Transmembrane helix</keyword>
<protein>
    <submittedName>
        <fullName evidence="13">Trace amine-associated receptor 7e-like</fullName>
    </submittedName>
</protein>
<dbReference type="CDD" id="cd00637">
    <property type="entry name" value="7tm_classA_rhodopsin-like"/>
    <property type="match status" value="1"/>
</dbReference>
<dbReference type="GO" id="GO:0004930">
    <property type="term" value="F:G protein-coupled receptor activity"/>
    <property type="evidence" value="ECO:0007669"/>
    <property type="project" value="UniProtKB-KW"/>
</dbReference>
<keyword evidence="7 9" id="KW-0675">Receptor</keyword>
<keyword evidence="8 9" id="KW-0807">Transducer</keyword>
<dbReference type="KEGG" id="aten:116292357"/>
<evidence type="ECO:0000256" key="9">
    <source>
        <dbReference type="RuleBase" id="RU000688"/>
    </source>
</evidence>
<feature type="transmembrane region" description="Helical" evidence="10">
    <location>
        <begin position="30"/>
        <end position="55"/>
    </location>
</feature>
<dbReference type="AlphaFoldDB" id="A0A6P8HI25"/>
<feature type="transmembrane region" description="Helical" evidence="10">
    <location>
        <begin position="195"/>
        <end position="215"/>
    </location>
</feature>
<evidence type="ECO:0000256" key="6">
    <source>
        <dbReference type="ARBA" id="ARBA00023136"/>
    </source>
</evidence>
<dbReference type="SUPFAM" id="SSF81321">
    <property type="entry name" value="Family A G protein-coupled receptor-like"/>
    <property type="match status" value="1"/>
</dbReference>
<dbReference type="PANTHER" id="PTHR24249">
    <property type="entry name" value="HISTAMINE RECEPTOR-RELATED G-PROTEIN COUPLED RECEPTOR"/>
    <property type="match status" value="1"/>
</dbReference>
<keyword evidence="6 10" id="KW-0472">Membrane</keyword>
<dbReference type="InParanoid" id="A0A6P8HI25"/>
<dbReference type="OrthoDB" id="9444602at2759"/>
<sequence>MSSNNSSLFINAFQRENNTHVHLQGFEIRILTRCFFFVTMIIAVTGNVLVITAIATSTKLQSYKNNWLLCNLAVADLLQGAIAVPLRIVETFPSFANYISCRVAIPLSILFGGTSNITILFISVERFLAIYYPFFHIDFFTSKVAKSLIGFSWFTVGFFSLISATHLTWNEKNPSQHMRFCRFPVYLRKEYIWSLYSYVHIIPISLVVVLYGFILKASCQQAHRIHQQNVAVCINRFSRSGKLTLNAKSSSNLSLYLKKFKGIKVVSVVVGLFIVLVLPIVVIDVIDVVQGTRPSPDVVQLAVCMIYANNCVNVFVYAGFNQEYRQNFKRILRRIFCWSRRC</sequence>
<accession>A0A6P8HI25</accession>